<evidence type="ECO:0000259" key="2">
    <source>
        <dbReference type="Pfam" id="PF13439"/>
    </source>
</evidence>
<dbReference type="Proteomes" id="UP000826616">
    <property type="component" value="Chromosome"/>
</dbReference>
<evidence type="ECO:0000313" key="6">
    <source>
        <dbReference type="Proteomes" id="UP000826616"/>
    </source>
</evidence>
<dbReference type="SUPFAM" id="SSF53756">
    <property type="entry name" value="UDP-Glycosyltransferase/glycogen phosphorylase"/>
    <property type="match status" value="1"/>
</dbReference>
<reference evidence="3 6" key="2">
    <citation type="submission" date="2021-08" db="EMBL/GenBank/DDBJ databases">
        <title>Complete genome sequence of the strain Aneurinibacillus thermoaerophilus CCM 8960.</title>
        <authorList>
            <person name="Musilova J."/>
            <person name="Kourilova X."/>
            <person name="Pernicova I."/>
            <person name="Bezdicek M."/>
            <person name="Lengerova M."/>
            <person name="Obruca S."/>
            <person name="Sedlar K."/>
        </authorList>
    </citation>
    <scope>NUCLEOTIDE SEQUENCE [LARGE SCALE GENOMIC DNA]</scope>
    <source>
        <strain evidence="3 6">CCM 8960</strain>
    </source>
</reference>
<dbReference type="InterPro" id="IPR028098">
    <property type="entry name" value="Glyco_trans_4-like_N"/>
</dbReference>
<keyword evidence="4" id="KW-0808">Transferase</keyword>
<dbReference type="GeneID" id="97141353"/>
<dbReference type="Pfam" id="PF13439">
    <property type="entry name" value="Glyco_transf_4"/>
    <property type="match status" value="1"/>
</dbReference>
<evidence type="ECO:0000313" key="3">
    <source>
        <dbReference type="EMBL" id="QYY44152.1"/>
    </source>
</evidence>
<feature type="domain" description="Glycosyl transferase family 1" evidence="1">
    <location>
        <begin position="179"/>
        <end position="355"/>
    </location>
</feature>
<gene>
    <name evidence="3" type="ORF">K3F53_08225</name>
    <name evidence="4" type="ORF">SAMN04489735_1003106</name>
</gene>
<evidence type="ECO:0000313" key="4">
    <source>
        <dbReference type="EMBL" id="SDG81241.1"/>
    </source>
</evidence>
<keyword evidence="6" id="KW-1185">Reference proteome</keyword>
<evidence type="ECO:0000313" key="5">
    <source>
        <dbReference type="Proteomes" id="UP000198956"/>
    </source>
</evidence>
<dbReference type="GO" id="GO:0016740">
    <property type="term" value="F:transferase activity"/>
    <property type="evidence" value="ECO:0007669"/>
    <property type="project" value="UniProtKB-KW"/>
</dbReference>
<dbReference type="CDD" id="cd03822">
    <property type="entry name" value="GT4_mannosyltransferase-like"/>
    <property type="match status" value="1"/>
</dbReference>
<dbReference type="PANTHER" id="PTHR12526:SF572">
    <property type="entry name" value="BLL5144 PROTEIN"/>
    <property type="match status" value="1"/>
</dbReference>
<feature type="domain" description="Glycosyltransferase subfamily 4-like N-terminal" evidence="2">
    <location>
        <begin position="69"/>
        <end position="171"/>
    </location>
</feature>
<dbReference type="PANTHER" id="PTHR12526">
    <property type="entry name" value="GLYCOSYLTRANSFERASE"/>
    <property type="match status" value="1"/>
</dbReference>
<dbReference type="Proteomes" id="UP000198956">
    <property type="component" value="Unassembled WGS sequence"/>
</dbReference>
<dbReference type="InterPro" id="IPR001296">
    <property type="entry name" value="Glyco_trans_1"/>
</dbReference>
<dbReference type="OrthoDB" id="9765330at2"/>
<dbReference type="RefSeq" id="WP_057899016.1">
    <property type="nucleotide sequence ID" value="NZ_CP080764.1"/>
</dbReference>
<dbReference type="AlphaFoldDB" id="A0A1G7XAR5"/>
<name>A0A1G7XAR5_ANETH</name>
<proteinExistence type="predicted"/>
<dbReference type="EMBL" id="FNDE01000003">
    <property type="protein sequence ID" value="SDG81241.1"/>
    <property type="molecule type" value="Genomic_DNA"/>
</dbReference>
<dbReference type="EMBL" id="CP080764">
    <property type="protein sequence ID" value="QYY44152.1"/>
    <property type="molecule type" value="Genomic_DNA"/>
</dbReference>
<accession>A0A1G7XAR5</accession>
<evidence type="ECO:0000259" key="1">
    <source>
        <dbReference type="Pfam" id="PF00534"/>
    </source>
</evidence>
<dbReference type="Pfam" id="PF00534">
    <property type="entry name" value="Glycos_transf_1"/>
    <property type="match status" value="1"/>
</dbReference>
<organism evidence="4 5">
    <name type="scientific">Aneurinibacillus thermoaerophilus</name>
    <dbReference type="NCBI Taxonomy" id="143495"/>
    <lineage>
        <taxon>Bacteria</taxon>
        <taxon>Bacillati</taxon>
        <taxon>Bacillota</taxon>
        <taxon>Bacilli</taxon>
        <taxon>Bacillales</taxon>
        <taxon>Paenibacillaceae</taxon>
        <taxon>Aneurinibacillus group</taxon>
        <taxon>Aneurinibacillus</taxon>
    </lineage>
</organism>
<dbReference type="Gene3D" id="3.40.50.2000">
    <property type="entry name" value="Glycogen Phosphorylase B"/>
    <property type="match status" value="2"/>
</dbReference>
<reference evidence="4 5" key="1">
    <citation type="submission" date="2016-10" db="EMBL/GenBank/DDBJ databases">
        <authorList>
            <person name="de Groot N.N."/>
        </authorList>
    </citation>
    <scope>NUCLEOTIDE SEQUENCE [LARGE SCALE GENOMIC DNA]</scope>
    <source>
        <strain evidence="4 5">L 420-91</strain>
    </source>
</reference>
<sequence>MNGIAYVSTYIPKRCGLATYTHHLRQNVKAAKGWKGLDPVIVMIGSKEQSMYQEPDPALWPLLRDKKEAYTKMARKINNSHVSLVSLQHEFGIFGGHAGEYILEFIENVKKPLVTTFHTVFQKPEEPYRSIQQVIAQRSDRIVVMNRKAIPYLVDAFSIPEDKIVFIPHGTPVPEPEKREQFREQLQWTGRKVLLTFGLLSRGKGIEMLLHTLSMVVKVVPDILYVIVGQTHPEVKKREGESYRQELQELIREKGLEQHVLMIDRYVAEEDLVKYITACDLYVTPYPGMQQITSGTLAYAVGLGRPVVTTPYTYAQDLLRGYEELLVPYKDYTAWAQKLIRLLSNPDELRQWEKRMEQIGRTMHWPHVGAEYARLFARVAQTAQTLSPRGEGQREVKEIVSLYS</sequence>
<protein>
    <submittedName>
        <fullName evidence="3">Glycosyltransferase family 4 protein</fullName>
    </submittedName>
    <submittedName>
        <fullName evidence="4">Glycosyltransferase involved in cell wall bisynthesis</fullName>
    </submittedName>
</protein>